<keyword evidence="5 9" id="KW-0798">TonB box</keyword>
<keyword evidence="4 8" id="KW-0812">Transmembrane</keyword>
<comment type="similarity">
    <text evidence="8 9">Belongs to the TonB-dependent receptor family.</text>
</comment>
<dbReference type="CDD" id="cd01347">
    <property type="entry name" value="ligand_gated_channel"/>
    <property type="match status" value="1"/>
</dbReference>
<name>A0ABV0D175_9SPHN</name>
<keyword evidence="14" id="KW-1185">Reference proteome</keyword>
<dbReference type="Gene3D" id="2.40.170.20">
    <property type="entry name" value="TonB-dependent receptor, beta-barrel domain"/>
    <property type="match status" value="1"/>
</dbReference>
<dbReference type="Gene3D" id="2.60.40.1120">
    <property type="entry name" value="Carboxypeptidase-like, regulatory domain"/>
    <property type="match status" value="1"/>
</dbReference>
<keyword evidence="7 8" id="KW-0998">Cell outer membrane</keyword>
<evidence type="ECO:0000313" key="13">
    <source>
        <dbReference type="EMBL" id="MEN7538616.1"/>
    </source>
</evidence>
<keyword evidence="6 8" id="KW-0472">Membrane</keyword>
<reference evidence="13 14" key="1">
    <citation type="submission" date="2024-05" db="EMBL/GenBank/DDBJ databases">
        <authorList>
            <person name="Park S."/>
        </authorList>
    </citation>
    <scope>NUCLEOTIDE SEQUENCE [LARGE SCALE GENOMIC DNA]</scope>
    <source>
        <strain evidence="13 14">DGU5</strain>
    </source>
</reference>
<dbReference type="InterPro" id="IPR000531">
    <property type="entry name" value="Beta-barrel_TonB"/>
</dbReference>
<comment type="caution">
    <text evidence="13">The sequence shown here is derived from an EMBL/GenBank/DDBJ whole genome shotgun (WGS) entry which is preliminary data.</text>
</comment>
<dbReference type="InterPro" id="IPR039426">
    <property type="entry name" value="TonB-dep_rcpt-like"/>
</dbReference>
<feature type="signal peptide" evidence="10">
    <location>
        <begin position="1"/>
        <end position="24"/>
    </location>
</feature>
<evidence type="ECO:0000256" key="4">
    <source>
        <dbReference type="ARBA" id="ARBA00022692"/>
    </source>
</evidence>
<dbReference type="InterPro" id="IPR036942">
    <property type="entry name" value="Beta-barrel_TonB_sf"/>
</dbReference>
<evidence type="ECO:0000259" key="11">
    <source>
        <dbReference type="Pfam" id="PF00593"/>
    </source>
</evidence>
<dbReference type="Pfam" id="PF13620">
    <property type="entry name" value="CarboxypepD_reg"/>
    <property type="match status" value="1"/>
</dbReference>
<dbReference type="InterPro" id="IPR008969">
    <property type="entry name" value="CarboxyPept-like_regulatory"/>
</dbReference>
<comment type="subcellular location">
    <subcellularLocation>
        <location evidence="1 8">Cell outer membrane</location>
        <topology evidence="1 8">Multi-pass membrane protein</topology>
    </subcellularLocation>
</comment>
<feature type="chain" id="PRO_5045846060" evidence="10">
    <location>
        <begin position="25"/>
        <end position="923"/>
    </location>
</feature>
<evidence type="ECO:0000313" key="14">
    <source>
        <dbReference type="Proteomes" id="UP001484535"/>
    </source>
</evidence>
<dbReference type="PANTHER" id="PTHR40980:SF4">
    <property type="entry name" value="TONB-DEPENDENT RECEPTOR-LIKE BETA-BARREL DOMAIN-CONTAINING PROTEIN"/>
    <property type="match status" value="1"/>
</dbReference>
<dbReference type="Pfam" id="PF07715">
    <property type="entry name" value="Plug"/>
    <property type="match status" value="1"/>
</dbReference>
<gene>
    <name evidence="13" type="ORF">ABDJ38_15665</name>
</gene>
<evidence type="ECO:0000256" key="2">
    <source>
        <dbReference type="ARBA" id="ARBA00022448"/>
    </source>
</evidence>
<feature type="domain" description="TonB-dependent receptor-like beta-barrel" evidence="11">
    <location>
        <begin position="358"/>
        <end position="887"/>
    </location>
</feature>
<evidence type="ECO:0000256" key="8">
    <source>
        <dbReference type="PROSITE-ProRule" id="PRU01360"/>
    </source>
</evidence>
<evidence type="ECO:0000256" key="6">
    <source>
        <dbReference type="ARBA" id="ARBA00023136"/>
    </source>
</evidence>
<dbReference type="SUPFAM" id="SSF49464">
    <property type="entry name" value="Carboxypeptidase regulatory domain-like"/>
    <property type="match status" value="1"/>
</dbReference>
<dbReference type="PANTHER" id="PTHR40980">
    <property type="entry name" value="PLUG DOMAIN-CONTAINING PROTEIN"/>
    <property type="match status" value="1"/>
</dbReference>
<dbReference type="EMBL" id="JBDLBR010000006">
    <property type="protein sequence ID" value="MEN7538616.1"/>
    <property type="molecule type" value="Genomic_DNA"/>
</dbReference>
<keyword evidence="3 8" id="KW-1134">Transmembrane beta strand</keyword>
<protein>
    <submittedName>
        <fullName evidence="13">TonB-dependent receptor</fullName>
    </submittedName>
</protein>
<evidence type="ECO:0000256" key="5">
    <source>
        <dbReference type="ARBA" id="ARBA00023077"/>
    </source>
</evidence>
<evidence type="ECO:0000256" key="10">
    <source>
        <dbReference type="SAM" id="SignalP"/>
    </source>
</evidence>
<dbReference type="InterPro" id="IPR037066">
    <property type="entry name" value="Plug_dom_sf"/>
</dbReference>
<organism evidence="13 14">
    <name type="scientific">Aurantiacibacter flavus</name>
    <dbReference type="NCBI Taxonomy" id="3145232"/>
    <lineage>
        <taxon>Bacteria</taxon>
        <taxon>Pseudomonadati</taxon>
        <taxon>Pseudomonadota</taxon>
        <taxon>Alphaproteobacteria</taxon>
        <taxon>Sphingomonadales</taxon>
        <taxon>Erythrobacteraceae</taxon>
        <taxon>Aurantiacibacter</taxon>
    </lineage>
</organism>
<evidence type="ECO:0000256" key="3">
    <source>
        <dbReference type="ARBA" id="ARBA00022452"/>
    </source>
</evidence>
<dbReference type="SUPFAM" id="SSF56935">
    <property type="entry name" value="Porins"/>
    <property type="match status" value="1"/>
</dbReference>
<keyword evidence="10" id="KW-0732">Signal</keyword>
<evidence type="ECO:0000256" key="9">
    <source>
        <dbReference type="RuleBase" id="RU003357"/>
    </source>
</evidence>
<accession>A0ABV0D175</accession>
<dbReference type="Gene3D" id="2.170.130.10">
    <property type="entry name" value="TonB-dependent receptor, plug domain"/>
    <property type="match status" value="1"/>
</dbReference>
<dbReference type="InterPro" id="IPR012910">
    <property type="entry name" value="Plug_dom"/>
</dbReference>
<dbReference type="PROSITE" id="PS52016">
    <property type="entry name" value="TONB_DEPENDENT_REC_3"/>
    <property type="match status" value="1"/>
</dbReference>
<dbReference type="Pfam" id="PF00593">
    <property type="entry name" value="TonB_dep_Rec_b-barrel"/>
    <property type="match status" value="1"/>
</dbReference>
<evidence type="ECO:0000259" key="12">
    <source>
        <dbReference type="Pfam" id="PF07715"/>
    </source>
</evidence>
<dbReference type="RefSeq" id="WP_346786072.1">
    <property type="nucleotide sequence ID" value="NZ_JBDLBR010000006.1"/>
</dbReference>
<sequence length="923" mass="101726">MISTRLLAGASLAALAAFATPAVAGDVAGTVSDETNTVALQSAVVSIPAQGRETVTGRDGSFSIADLPAGTYEVVVRYVGAPTVTRSITVPERGLVTANFTLGGDNQIVVVGQAANQASALSRKYASDGVSDVLTRDAIGQFPDQNVAESLRRLPGINVLNDQGEGRFVSVRGLDPELNATSLNGVRVPAPEGDVRSVALDVISSDIIESIEVKKSLTPDMDGDTIGASIEINTTSAFNRRRDLLSVKVEGSYNDYSGVVSPKGSIDFATHVTDNFGVSGGISYYHREFETDNIEAADWNEADGVVFAEETEYRDYDVTRERISGTLNLDYRVSPFTTVFARGSFSQFDDHEYRRRTTFKFDEDPRSGDADSAFFSDEDGEIQLQRDLKDRFERQRIATTQLGFDHDDGEWMAKFSASWARASEKEDFSVDPIRFRNKFEDDGLGITMDYSDRRMPLFTASGNVDAFLDPATYGFNKLELTTLSDSIDEEYALKGDLGRTFVTGDGEFTVQAGVKSRWRDKSYNADGIYYDFDGDLTLADMVGTQTYRLTNIGPVIDKGAGATFFRANESSFEIDQYETDLLSLPDDYSAEEDVLAGYLMGRYSSDILRVIGGVRAERTNVSLAGQLVVDDGDDVTDVIPLSFERDYTDWLPSFTLRYEPQQDMVFRLAGYRSLVRPKLSKLAPIFTVNDDLEAEFGNPDLEPYRAWNADAAVEFYLPGNGAFSFGLFYKSIDNFIVDQTTPESGSYQGIDYDELTRAINGDTATVFGVEIGFSRSLDFLPAPLDGFLVQANYTFTDATGTVFTDGDAGEPRDIQLPSSSRNTGNLVLGYEMGPLELRAAGTYRSKYLDELGGNASEDRYVDHHFQLDLSAKVEVIENVRLFAEWINVNNAKYFAYQSYAGRERLLQYEEYGSTVKFGAKVNF</sequence>
<dbReference type="NCBIfam" id="TIGR01782">
    <property type="entry name" value="TonB-Xanth-Caul"/>
    <property type="match status" value="1"/>
</dbReference>
<dbReference type="Proteomes" id="UP001484535">
    <property type="component" value="Unassembled WGS sequence"/>
</dbReference>
<feature type="domain" description="TonB-dependent receptor plug" evidence="12">
    <location>
        <begin position="127"/>
        <end position="224"/>
    </location>
</feature>
<evidence type="ECO:0000256" key="7">
    <source>
        <dbReference type="ARBA" id="ARBA00023237"/>
    </source>
</evidence>
<evidence type="ECO:0000256" key="1">
    <source>
        <dbReference type="ARBA" id="ARBA00004571"/>
    </source>
</evidence>
<dbReference type="InterPro" id="IPR010104">
    <property type="entry name" value="TonB_rcpt_bac"/>
</dbReference>
<proteinExistence type="inferred from homology"/>
<keyword evidence="2 8" id="KW-0813">Transport</keyword>
<keyword evidence="13" id="KW-0675">Receptor</keyword>